<keyword evidence="9 12" id="KW-0408">Iron</keyword>
<dbReference type="Gene3D" id="1.10.760.10">
    <property type="entry name" value="Cytochrome c-like domain"/>
    <property type="match status" value="3"/>
</dbReference>
<proteinExistence type="predicted"/>
<feature type="binding site" description="covalent" evidence="11">
    <location>
        <position position="313"/>
    </location>
    <ligand>
        <name>heme c</name>
        <dbReference type="ChEBI" id="CHEBI:61717"/>
        <label>3</label>
    </ligand>
</feature>
<dbReference type="AlphaFoldDB" id="A0A0A3Z9W7"/>
<feature type="binding site" description="covalent" evidence="11">
    <location>
        <position position="43"/>
    </location>
    <ligand>
        <name>heme c</name>
        <dbReference type="ChEBI" id="CHEBI:61717"/>
        <label>1</label>
    </ligand>
</feature>
<feature type="binding site" description="covalent" evidence="11">
    <location>
        <position position="310"/>
    </location>
    <ligand>
        <name>heme c</name>
        <dbReference type="ChEBI" id="CHEBI:61717"/>
        <label>3</label>
    </ligand>
</feature>
<dbReference type="Pfam" id="PF00034">
    <property type="entry name" value="Cytochrom_C"/>
    <property type="match status" value="3"/>
</dbReference>
<dbReference type="InterPro" id="IPR051459">
    <property type="entry name" value="Cytochrome_c-type_DH"/>
</dbReference>
<dbReference type="InterPro" id="IPR008168">
    <property type="entry name" value="Cyt_C_IC"/>
</dbReference>
<dbReference type="GO" id="GO:0020037">
    <property type="term" value="F:heme binding"/>
    <property type="evidence" value="ECO:0007669"/>
    <property type="project" value="InterPro"/>
</dbReference>
<evidence type="ECO:0000259" key="14">
    <source>
        <dbReference type="PROSITE" id="PS51007"/>
    </source>
</evidence>
<dbReference type="EMBL" id="JRUQ01000006">
    <property type="protein sequence ID" value="KGT95877.1"/>
    <property type="molecule type" value="Genomic_DNA"/>
</dbReference>
<comment type="caution">
    <text evidence="15">The sequence shown here is derived from an EMBL/GenBank/DDBJ whole genome shotgun (WGS) entry which is preliminary data.</text>
</comment>
<evidence type="ECO:0000256" key="8">
    <source>
        <dbReference type="ARBA" id="ARBA00022982"/>
    </source>
</evidence>
<dbReference type="GO" id="GO:0005886">
    <property type="term" value="C:plasma membrane"/>
    <property type="evidence" value="ECO:0007669"/>
    <property type="project" value="UniProtKB-SubCell"/>
</dbReference>
<sequence length="408" mass="44323">MKKRTLYALAAISLSALSASVAWAQPEYDQIARGRYIATLGDCTACHTVDPKKPFAGGVRLNTPFGALLGANITPDRDTGIGNWSFDDFQRAMSEGVGHGGKRLYGAMPFTAYTKVSRQDNADLWAYLQSLQPIHQQVESNQLPFPFNVRTSLIVWNWMNFDRGEFKPDMSKSAEWNRGAYLVEGLGHCGTCHTPKNILGGDKSSQFISGAVVEGWWAPNLTSDEHTGLGKWTQEDIVSYLRTGVNRYDIASGPMADAVKNSTQYWRDEDLQAVATYLKATPKQAGDKPAPLTADDSRMKTGATLYEAKCSACHAPQGQGGKNIFPQLANNPLVNAPDATSMIHVVAAGSRGVDTDSRPTAPAMPSFAGTLNDEEMADVITYVRNSWGNAAAPVSASEVKELKEELHK</sequence>
<feature type="binding site" description="covalent" evidence="11">
    <location>
        <position position="192"/>
    </location>
    <ligand>
        <name>heme c</name>
        <dbReference type="ChEBI" id="CHEBI:61717"/>
        <label>2</label>
    </ligand>
</feature>
<keyword evidence="8" id="KW-0249">Electron transport</keyword>
<evidence type="ECO:0000313" key="16">
    <source>
        <dbReference type="Proteomes" id="UP000030351"/>
    </source>
</evidence>
<dbReference type="InterPro" id="IPR036909">
    <property type="entry name" value="Cyt_c-like_dom_sf"/>
</dbReference>
<keyword evidence="16" id="KW-1185">Reference proteome</keyword>
<feature type="binding site" description="covalent" evidence="11">
    <location>
        <position position="189"/>
    </location>
    <ligand>
        <name>heme c</name>
        <dbReference type="ChEBI" id="CHEBI:61717"/>
        <label>2</label>
    </ligand>
</feature>
<dbReference type="InterPro" id="IPR014353">
    <property type="entry name" value="Membr-bd_ADH_cyt_c"/>
</dbReference>
<dbReference type="GO" id="GO:0009055">
    <property type="term" value="F:electron transfer activity"/>
    <property type="evidence" value="ECO:0007669"/>
    <property type="project" value="InterPro"/>
</dbReference>
<evidence type="ECO:0000256" key="3">
    <source>
        <dbReference type="ARBA" id="ARBA00022475"/>
    </source>
</evidence>
<dbReference type="PRINTS" id="PR00605">
    <property type="entry name" value="CYTCHROMECIC"/>
</dbReference>
<evidence type="ECO:0000256" key="13">
    <source>
        <dbReference type="SAM" id="SignalP"/>
    </source>
</evidence>
<organism evidence="15 16">
    <name type="scientific">Erwinia typographi</name>
    <dbReference type="NCBI Taxonomy" id="371042"/>
    <lineage>
        <taxon>Bacteria</taxon>
        <taxon>Pseudomonadati</taxon>
        <taxon>Pseudomonadota</taxon>
        <taxon>Gammaproteobacteria</taxon>
        <taxon>Enterobacterales</taxon>
        <taxon>Erwiniaceae</taxon>
        <taxon>Erwinia</taxon>
    </lineage>
</organism>
<dbReference type="OrthoDB" id="9811281at2"/>
<dbReference type="RefSeq" id="WP_034887730.1">
    <property type="nucleotide sequence ID" value="NZ_JRUQ01000006.1"/>
</dbReference>
<dbReference type="Proteomes" id="UP000030351">
    <property type="component" value="Unassembled WGS sequence"/>
</dbReference>
<dbReference type="InterPro" id="IPR009056">
    <property type="entry name" value="Cyt_c-like_dom"/>
</dbReference>
<reference evidence="15 16" key="1">
    <citation type="submission" date="2014-10" db="EMBL/GenBank/DDBJ databases">
        <title>Genome sequence of Erwinia typographi M043b.</title>
        <authorList>
            <person name="Chan K.-G."/>
            <person name="Tan W.-S."/>
        </authorList>
    </citation>
    <scope>NUCLEOTIDE SEQUENCE [LARGE SCALE GENOMIC DNA]</scope>
    <source>
        <strain evidence="15 16">M043b</strain>
    </source>
</reference>
<evidence type="ECO:0000256" key="7">
    <source>
        <dbReference type="ARBA" id="ARBA00022737"/>
    </source>
</evidence>
<dbReference type="SUPFAM" id="SSF46626">
    <property type="entry name" value="Cytochrome c"/>
    <property type="match status" value="3"/>
</dbReference>
<dbReference type="GO" id="GO:0005506">
    <property type="term" value="F:iron ion binding"/>
    <property type="evidence" value="ECO:0007669"/>
    <property type="project" value="InterPro"/>
</dbReference>
<evidence type="ECO:0000256" key="4">
    <source>
        <dbReference type="ARBA" id="ARBA00022617"/>
    </source>
</evidence>
<comment type="subcellular location">
    <subcellularLocation>
        <location evidence="1">Cell membrane</location>
    </subcellularLocation>
</comment>
<keyword evidence="6 13" id="KW-0732">Signal</keyword>
<feature type="chain" id="PRO_5002017649" evidence="13">
    <location>
        <begin position="25"/>
        <end position="408"/>
    </location>
</feature>
<evidence type="ECO:0000256" key="5">
    <source>
        <dbReference type="ARBA" id="ARBA00022723"/>
    </source>
</evidence>
<evidence type="ECO:0000256" key="11">
    <source>
        <dbReference type="PIRSR" id="PIRSR000018-50"/>
    </source>
</evidence>
<feature type="binding site" description="axial binding residue" evidence="12">
    <location>
        <position position="193"/>
    </location>
    <ligand>
        <name>heme c</name>
        <dbReference type="ChEBI" id="CHEBI:61717"/>
        <label>2</label>
    </ligand>
    <ligandPart>
        <name>Fe</name>
        <dbReference type="ChEBI" id="CHEBI:18248"/>
    </ligandPart>
</feature>
<protein>
    <submittedName>
        <fullName evidence="15">Alcohol dehydrogenase</fullName>
    </submittedName>
</protein>
<dbReference type="PROSITE" id="PS51007">
    <property type="entry name" value="CYTC"/>
    <property type="match status" value="3"/>
</dbReference>
<evidence type="ECO:0000256" key="12">
    <source>
        <dbReference type="PIRSR" id="PIRSR000018-51"/>
    </source>
</evidence>
<evidence type="ECO:0000256" key="10">
    <source>
        <dbReference type="ARBA" id="ARBA00023136"/>
    </source>
</evidence>
<feature type="domain" description="Cytochrome c" evidence="14">
    <location>
        <begin position="174"/>
        <end position="282"/>
    </location>
</feature>
<feature type="domain" description="Cytochrome c" evidence="14">
    <location>
        <begin position="29"/>
        <end position="132"/>
    </location>
</feature>
<evidence type="ECO:0000256" key="1">
    <source>
        <dbReference type="ARBA" id="ARBA00004236"/>
    </source>
</evidence>
<dbReference type="GO" id="GO:0016614">
    <property type="term" value="F:oxidoreductase activity, acting on CH-OH group of donors"/>
    <property type="evidence" value="ECO:0007669"/>
    <property type="project" value="InterPro"/>
</dbReference>
<evidence type="ECO:0000256" key="6">
    <source>
        <dbReference type="ARBA" id="ARBA00022729"/>
    </source>
</evidence>
<feature type="domain" description="Cytochrome c" evidence="14">
    <location>
        <begin position="297"/>
        <end position="387"/>
    </location>
</feature>
<dbReference type="PANTHER" id="PTHR35008:SF8">
    <property type="entry name" value="ALCOHOL DEHYDROGENASE CYTOCHROME C SUBUNIT"/>
    <property type="match status" value="1"/>
</dbReference>
<accession>A0A0A3Z9W7</accession>
<evidence type="ECO:0000313" key="15">
    <source>
        <dbReference type="EMBL" id="KGT95877.1"/>
    </source>
</evidence>
<dbReference type="eggNOG" id="COG2010">
    <property type="taxonomic scope" value="Bacteria"/>
</dbReference>
<name>A0A0A3Z9W7_9GAMM</name>
<dbReference type="STRING" id="371042.NG99_01690"/>
<feature type="binding site" description="covalent" evidence="11">
    <location>
        <position position="46"/>
    </location>
    <ligand>
        <name>heme c</name>
        <dbReference type="ChEBI" id="CHEBI:61717"/>
        <label>1</label>
    </ligand>
</feature>
<evidence type="ECO:0000256" key="9">
    <source>
        <dbReference type="ARBA" id="ARBA00023004"/>
    </source>
</evidence>
<dbReference type="PIRSF" id="PIRSF000018">
    <property type="entry name" value="Mb_ADH_cyt_c"/>
    <property type="match status" value="1"/>
</dbReference>
<evidence type="ECO:0000256" key="2">
    <source>
        <dbReference type="ARBA" id="ARBA00022448"/>
    </source>
</evidence>
<keyword evidence="3" id="KW-1003">Cell membrane</keyword>
<feature type="signal peptide" evidence="13">
    <location>
        <begin position="1"/>
        <end position="24"/>
    </location>
</feature>
<keyword evidence="10" id="KW-0472">Membrane</keyword>
<keyword evidence="7" id="KW-0677">Repeat</keyword>
<feature type="binding site" description="axial binding residue" evidence="12">
    <location>
        <position position="47"/>
    </location>
    <ligand>
        <name>heme c</name>
        <dbReference type="ChEBI" id="CHEBI:61717"/>
        <label>1</label>
    </ligand>
    <ligandPart>
        <name>Fe</name>
        <dbReference type="ChEBI" id="CHEBI:18248"/>
    </ligandPart>
</feature>
<keyword evidence="4 11" id="KW-0349">Heme</keyword>
<keyword evidence="2" id="KW-0813">Transport</keyword>
<comment type="cofactor">
    <cofactor evidence="11">
        <name>heme c</name>
        <dbReference type="ChEBI" id="CHEBI:61717"/>
    </cofactor>
    <text evidence="11">Binds 3 heme c groups covalently per subunit.</text>
</comment>
<gene>
    <name evidence="15" type="ORF">NG99_01690</name>
</gene>
<feature type="binding site" description="axial binding residue" evidence="12">
    <location>
        <position position="314"/>
    </location>
    <ligand>
        <name>heme c</name>
        <dbReference type="ChEBI" id="CHEBI:61717"/>
        <label>3</label>
    </ligand>
    <ligandPart>
        <name>Fe</name>
        <dbReference type="ChEBI" id="CHEBI:18248"/>
    </ligandPart>
</feature>
<dbReference type="PANTHER" id="PTHR35008">
    <property type="entry name" value="BLL4482 PROTEIN-RELATED"/>
    <property type="match status" value="1"/>
</dbReference>
<keyword evidence="5 12" id="KW-0479">Metal-binding</keyword>